<dbReference type="SMART" id="SM00936">
    <property type="entry name" value="PBP5_C"/>
    <property type="match status" value="1"/>
</dbReference>
<dbReference type="OrthoDB" id="9795979at2"/>
<comment type="function">
    <text evidence="1">Removes C-terminal D-alanyl residues from sugar-peptide cell wall precursors.</text>
</comment>
<evidence type="ECO:0000256" key="6">
    <source>
        <dbReference type="ARBA" id="ARBA00022670"/>
    </source>
</evidence>
<dbReference type="PANTHER" id="PTHR21581">
    <property type="entry name" value="D-ALANYL-D-ALANINE CARBOXYPEPTIDASE"/>
    <property type="match status" value="1"/>
</dbReference>
<evidence type="ECO:0000256" key="13">
    <source>
        <dbReference type="PIRSR" id="PIRSR618044-1"/>
    </source>
</evidence>
<accession>A0A1V2ZWN1</accession>
<comment type="pathway">
    <text evidence="2">Cell wall biogenesis; peptidoglycan biosynthesis.</text>
</comment>
<keyword evidence="9" id="KW-0133">Cell shape</keyword>
<protein>
    <recommendedName>
        <fullName evidence="4">serine-type D-Ala-D-Ala carboxypeptidase</fullName>
        <ecNumber evidence="4">3.4.16.4</ecNumber>
    </recommendedName>
</protein>
<dbReference type="InterPro" id="IPR018044">
    <property type="entry name" value="Peptidase_S11"/>
</dbReference>
<proteinExistence type="inferred from homology"/>
<evidence type="ECO:0000313" key="19">
    <source>
        <dbReference type="Proteomes" id="UP000189177"/>
    </source>
</evidence>
<keyword evidence="19" id="KW-1185">Reference proteome</keyword>
<evidence type="ECO:0000256" key="16">
    <source>
        <dbReference type="SAM" id="SignalP"/>
    </source>
</evidence>
<keyword evidence="7 16" id="KW-0732">Signal</keyword>
<evidence type="ECO:0000256" key="1">
    <source>
        <dbReference type="ARBA" id="ARBA00003217"/>
    </source>
</evidence>
<dbReference type="Gene3D" id="2.60.410.10">
    <property type="entry name" value="D-Ala-D-Ala carboxypeptidase, C-terminal domain"/>
    <property type="match status" value="1"/>
</dbReference>
<evidence type="ECO:0000256" key="15">
    <source>
        <dbReference type="RuleBase" id="RU004016"/>
    </source>
</evidence>
<sequence>MKSLLRNSLITVSFLLFLPVAASAVELELPRAGTGPSAPGSIPSPPSDITAASYVLKDFESGVALAERDPSARREPASLTKLMTAYVVFGEIRDGRLSLEEEVTISERAWRTGMEGASRMFIEVGEEVRVEDLLRGMIIQSGNDASTALAERVAGSQGAFVDMMNNQARRLGMQDSYFANPHGLPEEESQYTTAADMATLARALIREFPDLYNLYSERSFEYAGIEQNNRNLLLWRDAGFDGLKTGWTSAAGYNLVSSAERNDRRLVAVVMGIDAPDHSTGGTRRANESQALVNWGMRFTETRQLFGAGEALGMPRVYKGSAQDAPVGLAEDFWVVIPPGEGDDLSASMEIDHPLEAPLREGARVGRVVATLDGEAIHEQPLVVLQEIETGGFIRRGWDGAVLWVQSVWPF</sequence>
<evidence type="ECO:0000256" key="8">
    <source>
        <dbReference type="ARBA" id="ARBA00022801"/>
    </source>
</evidence>
<dbReference type="GO" id="GO:0009252">
    <property type="term" value="P:peptidoglycan biosynthetic process"/>
    <property type="evidence" value="ECO:0007669"/>
    <property type="project" value="UniProtKB-UniPathway"/>
</dbReference>
<dbReference type="GO" id="GO:0008360">
    <property type="term" value="P:regulation of cell shape"/>
    <property type="evidence" value="ECO:0007669"/>
    <property type="project" value="UniProtKB-KW"/>
</dbReference>
<reference evidence="18 19" key="1">
    <citation type="submission" date="2017-02" db="EMBL/GenBank/DDBJ databases">
        <title>Genomic diversity within the haloalkaliphilic genus Thioalkalivibrio.</title>
        <authorList>
            <person name="Ahn A.-C."/>
            <person name="Meier-Kolthoff J."/>
            <person name="Overmars L."/>
            <person name="Richter M."/>
            <person name="Woyke T."/>
            <person name="Sorokin D.Y."/>
            <person name="Muyzer G."/>
        </authorList>
    </citation>
    <scope>NUCLEOTIDE SEQUENCE [LARGE SCALE GENOMIC DNA]</scope>
    <source>
        <strain evidence="18 19">HL17</strain>
    </source>
</reference>
<dbReference type="InterPro" id="IPR012338">
    <property type="entry name" value="Beta-lactam/transpept-like"/>
</dbReference>
<dbReference type="SUPFAM" id="SSF56601">
    <property type="entry name" value="beta-lactamase/transpeptidase-like"/>
    <property type="match status" value="1"/>
</dbReference>
<organism evidence="18 19">
    <name type="scientific">Thioalkalivibrio halophilus</name>
    <dbReference type="NCBI Taxonomy" id="252474"/>
    <lineage>
        <taxon>Bacteria</taxon>
        <taxon>Pseudomonadati</taxon>
        <taxon>Pseudomonadota</taxon>
        <taxon>Gammaproteobacteria</taxon>
        <taxon>Chromatiales</taxon>
        <taxon>Ectothiorhodospiraceae</taxon>
        <taxon>Thioalkalivibrio</taxon>
    </lineage>
</organism>
<comment type="catalytic activity">
    <reaction evidence="12">
        <text>Preferential cleavage: (Ac)2-L-Lys-D-Ala-|-D-Ala. Also transpeptidation of peptidyl-alanyl moieties that are N-acyl substituents of D-alanine.</text>
        <dbReference type="EC" id="3.4.16.4"/>
    </reaction>
</comment>
<evidence type="ECO:0000256" key="14">
    <source>
        <dbReference type="PIRSR" id="PIRSR618044-2"/>
    </source>
</evidence>
<evidence type="ECO:0000256" key="10">
    <source>
        <dbReference type="ARBA" id="ARBA00022984"/>
    </source>
</evidence>
<evidence type="ECO:0000256" key="12">
    <source>
        <dbReference type="ARBA" id="ARBA00034000"/>
    </source>
</evidence>
<feature type="chain" id="PRO_5012369638" description="serine-type D-Ala-D-Ala carboxypeptidase" evidence="16">
    <location>
        <begin position="25"/>
        <end position="411"/>
    </location>
</feature>
<dbReference type="GO" id="GO:0009002">
    <property type="term" value="F:serine-type D-Ala-D-Ala carboxypeptidase activity"/>
    <property type="evidence" value="ECO:0007669"/>
    <property type="project" value="UniProtKB-EC"/>
</dbReference>
<evidence type="ECO:0000256" key="4">
    <source>
        <dbReference type="ARBA" id="ARBA00012448"/>
    </source>
</evidence>
<feature type="domain" description="Peptidase S11 D-Ala-D-Ala carboxypeptidase A C-terminal" evidence="17">
    <location>
        <begin position="300"/>
        <end position="390"/>
    </location>
</feature>
<dbReference type="InterPro" id="IPR012907">
    <property type="entry name" value="Peptidase_S11_C"/>
</dbReference>
<dbReference type="Gene3D" id="3.40.710.10">
    <property type="entry name" value="DD-peptidase/beta-lactamase superfamily"/>
    <property type="match status" value="1"/>
</dbReference>
<dbReference type="InterPro" id="IPR001967">
    <property type="entry name" value="Peptidase_S11_N"/>
</dbReference>
<evidence type="ECO:0000256" key="7">
    <source>
        <dbReference type="ARBA" id="ARBA00022729"/>
    </source>
</evidence>
<dbReference type="AlphaFoldDB" id="A0A1V2ZWN1"/>
<feature type="active site" description="Proton acceptor" evidence="13">
    <location>
        <position position="81"/>
    </location>
</feature>
<feature type="active site" description="Acyl-ester intermediate" evidence="13">
    <location>
        <position position="78"/>
    </location>
</feature>
<keyword evidence="8" id="KW-0378">Hydrolase</keyword>
<dbReference type="Pfam" id="PF00768">
    <property type="entry name" value="Peptidase_S11"/>
    <property type="match status" value="1"/>
</dbReference>
<dbReference type="EMBL" id="MUZR01000046">
    <property type="protein sequence ID" value="OOC09530.1"/>
    <property type="molecule type" value="Genomic_DNA"/>
</dbReference>
<dbReference type="UniPathway" id="UPA00219"/>
<keyword evidence="10" id="KW-0573">Peptidoglycan synthesis</keyword>
<feature type="binding site" evidence="14">
    <location>
        <position position="244"/>
    </location>
    <ligand>
        <name>substrate</name>
    </ligand>
</feature>
<evidence type="ECO:0000256" key="3">
    <source>
        <dbReference type="ARBA" id="ARBA00007164"/>
    </source>
</evidence>
<keyword evidence="11" id="KW-0961">Cell wall biogenesis/degradation</keyword>
<keyword evidence="5 18" id="KW-0121">Carboxypeptidase</keyword>
<evidence type="ECO:0000259" key="17">
    <source>
        <dbReference type="SMART" id="SM00936"/>
    </source>
</evidence>
<dbReference type="Proteomes" id="UP000189177">
    <property type="component" value="Unassembled WGS sequence"/>
</dbReference>
<dbReference type="InterPro" id="IPR015956">
    <property type="entry name" value="Peniciliin-bd_prot_C_sf"/>
</dbReference>
<dbReference type="STRING" id="252474.B1A74_10530"/>
<dbReference type="Pfam" id="PF07943">
    <property type="entry name" value="PBP5_C"/>
    <property type="match status" value="1"/>
</dbReference>
<dbReference type="GO" id="GO:0006508">
    <property type="term" value="P:proteolysis"/>
    <property type="evidence" value="ECO:0007669"/>
    <property type="project" value="UniProtKB-KW"/>
</dbReference>
<dbReference type="RefSeq" id="WP_077244616.1">
    <property type="nucleotide sequence ID" value="NZ_MUZR01000046.1"/>
</dbReference>
<feature type="signal peptide" evidence="16">
    <location>
        <begin position="1"/>
        <end position="24"/>
    </location>
</feature>
<dbReference type="PANTHER" id="PTHR21581:SF6">
    <property type="entry name" value="TRAFFICKING PROTEIN PARTICLE COMPLEX SUBUNIT 12"/>
    <property type="match status" value="1"/>
</dbReference>
<evidence type="ECO:0000256" key="11">
    <source>
        <dbReference type="ARBA" id="ARBA00023316"/>
    </source>
</evidence>
<keyword evidence="6" id="KW-0645">Protease</keyword>
<dbReference type="GO" id="GO:0071555">
    <property type="term" value="P:cell wall organization"/>
    <property type="evidence" value="ECO:0007669"/>
    <property type="project" value="UniProtKB-KW"/>
</dbReference>
<gene>
    <name evidence="18" type="ORF">B1A74_10530</name>
</gene>
<evidence type="ECO:0000256" key="2">
    <source>
        <dbReference type="ARBA" id="ARBA00004752"/>
    </source>
</evidence>
<evidence type="ECO:0000256" key="5">
    <source>
        <dbReference type="ARBA" id="ARBA00022645"/>
    </source>
</evidence>
<dbReference type="SUPFAM" id="SSF69189">
    <property type="entry name" value="Penicillin-binding protein associated domain"/>
    <property type="match status" value="1"/>
</dbReference>
<feature type="active site" evidence="13">
    <location>
        <position position="141"/>
    </location>
</feature>
<dbReference type="EC" id="3.4.16.4" evidence="4"/>
<evidence type="ECO:0000313" key="18">
    <source>
        <dbReference type="EMBL" id="OOC09530.1"/>
    </source>
</evidence>
<evidence type="ECO:0000256" key="9">
    <source>
        <dbReference type="ARBA" id="ARBA00022960"/>
    </source>
</evidence>
<comment type="caution">
    <text evidence="18">The sequence shown here is derived from an EMBL/GenBank/DDBJ whole genome shotgun (WGS) entry which is preliminary data.</text>
</comment>
<name>A0A1V2ZWN1_9GAMM</name>
<dbReference type="InterPro" id="IPR037167">
    <property type="entry name" value="Peptidase_S11_C_sf"/>
</dbReference>
<comment type="similarity">
    <text evidence="3 15">Belongs to the peptidase S11 family.</text>
</comment>
<dbReference type="PRINTS" id="PR00725">
    <property type="entry name" value="DADACBPTASE1"/>
</dbReference>